<evidence type="ECO:0000313" key="3">
    <source>
        <dbReference type="Proteomes" id="UP000066480"/>
    </source>
</evidence>
<dbReference type="Pfam" id="PF00480">
    <property type="entry name" value="ROK"/>
    <property type="match status" value="1"/>
</dbReference>
<dbReference type="InterPro" id="IPR000600">
    <property type="entry name" value="ROK"/>
</dbReference>
<dbReference type="InterPro" id="IPR043129">
    <property type="entry name" value="ATPase_NBD"/>
</dbReference>
<dbReference type="Proteomes" id="UP000066480">
    <property type="component" value="Chromosome"/>
</dbReference>
<dbReference type="PANTHER" id="PTHR18964">
    <property type="entry name" value="ROK (REPRESSOR, ORF, KINASE) FAMILY"/>
    <property type="match status" value="1"/>
</dbReference>
<dbReference type="KEGG" id="lmoi:VV02_00305"/>
<name>A0A0K1JD96_9MICO</name>
<dbReference type="SUPFAM" id="SSF46785">
    <property type="entry name" value="Winged helix' DNA-binding domain"/>
    <property type="match status" value="1"/>
</dbReference>
<dbReference type="Gene3D" id="1.10.10.10">
    <property type="entry name" value="Winged helix-like DNA-binding domain superfamily/Winged helix DNA-binding domain"/>
    <property type="match status" value="1"/>
</dbReference>
<dbReference type="InterPro" id="IPR049874">
    <property type="entry name" value="ROK_cs"/>
</dbReference>
<dbReference type="InterPro" id="IPR011991">
    <property type="entry name" value="ArsR-like_HTH"/>
</dbReference>
<sequence>MTQTEPGALVRLRAANRRSVLRALAQDGACSRADLARRTGLSPTTISSLVRDLLSDGLLTQRPDCGTPHKGGSGRPPRMVALSMPAGGVAGIDIGHRHVRVAIADRTGTVLHEEERKIDADERGPRTLDVAVDLLDQSVASVDGFTLVGVGLCVPAPIDRRSARISTDIMPGWRGVVPVEDLASRINVPVMADNDANLGALAELHRGAGRGAHDFIYLKLASGLGAGLVIGRQVYKGSTGHAGEIGHVRVREHGAVCRCGNRGCLETEVSVPRLIELLQPAYDIALKPATVEQLERDGDPGVRRVLEEAGGAVGRVLADLCNTLNPSLVIIGGPFGRSAAIHRGLQAALDRYAQPDIAQAVDIVSGELGIEAQVRGAIDLAVAGVAHLRDAQL</sequence>
<dbReference type="Pfam" id="PF13412">
    <property type="entry name" value="HTH_24"/>
    <property type="match status" value="1"/>
</dbReference>
<dbReference type="CDD" id="cd00090">
    <property type="entry name" value="HTH_ARSR"/>
    <property type="match status" value="1"/>
</dbReference>
<protein>
    <submittedName>
        <fullName evidence="2">ROK family transcriptional regulator</fullName>
    </submittedName>
</protein>
<dbReference type="PATRIC" id="fig|571913.6.peg.62"/>
<dbReference type="PANTHER" id="PTHR18964:SF173">
    <property type="entry name" value="GLUCOKINASE"/>
    <property type="match status" value="1"/>
</dbReference>
<gene>
    <name evidence="2" type="ORF">VV02_00305</name>
</gene>
<accession>A0A0K1JD96</accession>
<dbReference type="InterPro" id="IPR036388">
    <property type="entry name" value="WH-like_DNA-bd_sf"/>
</dbReference>
<keyword evidence="3" id="KW-1185">Reference proteome</keyword>
<dbReference type="PROSITE" id="PS01125">
    <property type="entry name" value="ROK"/>
    <property type="match status" value="1"/>
</dbReference>
<dbReference type="Gene3D" id="3.30.420.40">
    <property type="match status" value="2"/>
</dbReference>
<reference evidence="2 3" key="1">
    <citation type="submission" date="2015-03" db="EMBL/GenBank/DDBJ databases">
        <title>Luteipulveratus halotolerans sp. nov., a novel actinobacterium (Dermacoccaceae) from Sarawak, Malaysia.</title>
        <authorList>
            <person name="Juboi H."/>
            <person name="Basik A."/>
            <person name="Shamsul S.S."/>
            <person name="Arnold P."/>
            <person name="Schmitt E.K."/>
            <person name="Sanglier J.-J."/>
            <person name="Yeo T."/>
        </authorList>
    </citation>
    <scope>NUCLEOTIDE SEQUENCE [LARGE SCALE GENOMIC DNA]</scope>
    <source>
        <strain evidence="2 3">MN07-A0370</strain>
    </source>
</reference>
<dbReference type="InterPro" id="IPR036390">
    <property type="entry name" value="WH_DNA-bd_sf"/>
</dbReference>
<evidence type="ECO:0000256" key="1">
    <source>
        <dbReference type="ARBA" id="ARBA00006479"/>
    </source>
</evidence>
<dbReference type="EMBL" id="CP011112">
    <property type="protein sequence ID" value="AKU14674.1"/>
    <property type="molecule type" value="Genomic_DNA"/>
</dbReference>
<dbReference type="OrthoDB" id="3189808at2"/>
<comment type="similarity">
    <text evidence="1">Belongs to the ROK (NagC/XylR) family.</text>
</comment>
<evidence type="ECO:0000313" key="2">
    <source>
        <dbReference type="EMBL" id="AKU14674.1"/>
    </source>
</evidence>
<dbReference type="STRING" id="571913.VV02_00305"/>
<dbReference type="AlphaFoldDB" id="A0A0K1JD96"/>
<organism evidence="2 3">
    <name type="scientific">Luteipulveratus mongoliensis</name>
    <dbReference type="NCBI Taxonomy" id="571913"/>
    <lineage>
        <taxon>Bacteria</taxon>
        <taxon>Bacillati</taxon>
        <taxon>Actinomycetota</taxon>
        <taxon>Actinomycetes</taxon>
        <taxon>Micrococcales</taxon>
        <taxon>Dermacoccaceae</taxon>
        <taxon>Luteipulveratus</taxon>
    </lineage>
</organism>
<dbReference type="RefSeq" id="WP_052589195.1">
    <property type="nucleotide sequence ID" value="NZ_CP011112.1"/>
</dbReference>
<dbReference type="SUPFAM" id="SSF53067">
    <property type="entry name" value="Actin-like ATPase domain"/>
    <property type="match status" value="1"/>
</dbReference>
<proteinExistence type="inferred from homology"/>